<gene>
    <name evidence="1" type="ORF">H0241_15660</name>
</gene>
<dbReference type="AlphaFoldDB" id="A0A838B4B0"/>
<comment type="caution">
    <text evidence="1">The sequence shown here is derived from an EMBL/GenBank/DDBJ whole genome shotgun (WGS) entry which is preliminary data.</text>
</comment>
<organism evidence="1 2">
    <name type="scientific">Mesorhizobium neociceri</name>
    <dbReference type="NCBI Taxonomy" id="1307853"/>
    <lineage>
        <taxon>Bacteria</taxon>
        <taxon>Pseudomonadati</taxon>
        <taxon>Pseudomonadota</taxon>
        <taxon>Alphaproteobacteria</taxon>
        <taxon>Hyphomicrobiales</taxon>
        <taxon>Phyllobacteriaceae</taxon>
        <taxon>Mesorhizobium</taxon>
    </lineage>
</organism>
<proteinExistence type="predicted"/>
<dbReference type="EMBL" id="JACDTY010000007">
    <property type="protein sequence ID" value="MBA1141688.1"/>
    <property type="molecule type" value="Genomic_DNA"/>
</dbReference>
<dbReference type="RefSeq" id="WP_181058571.1">
    <property type="nucleotide sequence ID" value="NZ_JACDTY010000007.1"/>
</dbReference>
<reference evidence="1 2" key="1">
    <citation type="submission" date="2020-07" db="EMBL/GenBank/DDBJ databases">
        <title>Definition of the novel symbiovar canariense within Mesorhizobium novociceri, a new species of genus Mesorhizobium nodulating Cicer canariense in the Caldera de Taburiente National Park (La Palma, Canary Islands).</title>
        <authorList>
            <person name="Leon-Barrios M."/>
            <person name="Perez-Yepez J."/>
            <person name="Flores-Felix J.D."/>
            <person name="Ramirez-Baena M.H."/>
            <person name="Pulido-Suarez L."/>
            <person name="Igual J.M."/>
            <person name="Velazquez E."/>
            <person name="Peix A."/>
        </authorList>
    </citation>
    <scope>NUCLEOTIDE SEQUENCE [LARGE SCALE GENOMIC DNA]</scope>
    <source>
        <strain evidence="1 2">CCANP35</strain>
    </source>
</reference>
<protein>
    <submittedName>
        <fullName evidence="1">Uncharacterized protein</fullName>
    </submittedName>
</protein>
<keyword evidence="2" id="KW-1185">Reference proteome</keyword>
<evidence type="ECO:0000313" key="2">
    <source>
        <dbReference type="Proteomes" id="UP000558284"/>
    </source>
</evidence>
<name>A0A838B4B0_9HYPH</name>
<dbReference type="Proteomes" id="UP000558284">
    <property type="component" value="Unassembled WGS sequence"/>
</dbReference>
<evidence type="ECO:0000313" key="1">
    <source>
        <dbReference type="EMBL" id="MBA1141688.1"/>
    </source>
</evidence>
<accession>A0A838B4B0</accession>
<sequence length="122" mass="13723">MRMIGEEVYLKTNGQQRPWVNESLRRLLYFGTPAEQPKGEEGDILRERRQLLLTISTLPDPERRQIETISRDGGVPMDALYAMLKALGVDIPKDPAELDKYDLAAGSEKNLAEAQALLAELN</sequence>